<evidence type="ECO:0000313" key="2">
    <source>
        <dbReference type="Proteomes" id="UP001241472"/>
    </source>
</evidence>
<reference evidence="1 2" key="1">
    <citation type="submission" date="2023-07" db="EMBL/GenBank/DDBJ databases">
        <title>Sorghum-associated microbial communities from plants grown in Nebraska, USA.</title>
        <authorList>
            <person name="Schachtman D."/>
        </authorList>
    </citation>
    <scope>NUCLEOTIDE SEQUENCE [LARGE SCALE GENOMIC DNA]</scope>
    <source>
        <strain evidence="1 2">DS1307</strain>
    </source>
</reference>
<organism evidence="1 2">
    <name type="scientific">Neorhizobium huautlense</name>
    <dbReference type="NCBI Taxonomy" id="67774"/>
    <lineage>
        <taxon>Bacteria</taxon>
        <taxon>Pseudomonadati</taxon>
        <taxon>Pseudomonadota</taxon>
        <taxon>Alphaproteobacteria</taxon>
        <taxon>Hyphomicrobiales</taxon>
        <taxon>Rhizobiaceae</taxon>
        <taxon>Rhizobium/Agrobacterium group</taxon>
        <taxon>Neorhizobium</taxon>
    </lineage>
</organism>
<dbReference type="EMBL" id="JAUSRF010000015">
    <property type="protein sequence ID" value="MDP9839304.1"/>
    <property type="molecule type" value="Genomic_DNA"/>
</dbReference>
<accession>A0ABT9Q010</accession>
<dbReference type="RefSeq" id="WP_306837948.1">
    <property type="nucleotide sequence ID" value="NZ_JAUSRF010000015.1"/>
</dbReference>
<sequence length="51" mass="5407">MELVISREGRVGTRDSGVVLDEQLLNSSVAMKNAGLIALCIGIRTHHMSGA</sequence>
<proteinExistence type="predicted"/>
<name>A0ABT9Q010_9HYPH</name>
<gene>
    <name evidence="1" type="ORF">J2T09_004080</name>
</gene>
<protein>
    <submittedName>
        <fullName evidence="1">Uncharacterized protein</fullName>
    </submittedName>
</protein>
<dbReference type="Proteomes" id="UP001241472">
    <property type="component" value="Unassembled WGS sequence"/>
</dbReference>
<comment type="caution">
    <text evidence="1">The sequence shown here is derived from an EMBL/GenBank/DDBJ whole genome shotgun (WGS) entry which is preliminary data.</text>
</comment>
<keyword evidence="2" id="KW-1185">Reference proteome</keyword>
<evidence type="ECO:0000313" key="1">
    <source>
        <dbReference type="EMBL" id="MDP9839304.1"/>
    </source>
</evidence>